<gene>
    <name evidence="2" type="ORF">A3G45_00185</name>
</gene>
<evidence type="ECO:0000259" key="1">
    <source>
        <dbReference type="Pfam" id="PF18765"/>
    </source>
</evidence>
<accession>A0A1G2IQ64</accession>
<dbReference type="SUPFAM" id="SSF81301">
    <property type="entry name" value="Nucleotidyltransferase"/>
    <property type="match status" value="1"/>
</dbReference>
<reference evidence="2 3" key="1">
    <citation type="journal article" date="2016" name="Nat. Commun.">
        <title>Thousands of microbial genomes shed light on interconnected biogeochemical processes in an aquifer system.</title>
        <authorList>
            <person name="Anantharaman K."/>
            <person name="Brown C.T."/>
            <person name="Hug L.A."/>
            <person name="Sharon I."/>
            <person name="Castelle C.J."/>
            <person name="Probst A.J."/>
            <person name="Thomas B.C."/>
            <person name="Singh A."/>
            <person name="Wilkins M.J."/>
            <person name="Karaoz U."/>
            <person name="Brodie E.L."/>
            <person name="Williams K.H."/>
            <person name="Hubbard S.S."/>
            <person name="Banfield J.F."/>
        </authorList>
    </citation>
    <scope>NUCLEOTIDE SEQUENCE [LARGE SCALE GENOMIC DNA]</scope>
</reference>
<feature type="domain" description="Polymerase beta nucleotidyltransferase" evidence="1">
    <location>
        <begin position="29"/>
        <end position="96"/>
    </location>
</feature>
<dbReference type="Gene3D" id="3.30.460.10">
    <property type="entry name" value="Beta Polymerase, domain 2"/>
    <property type="match status" value="1"/>
</dbReference>
<evidence type="ECO:0000313" key="3">
    <source>
        <dbReference type="Proteomes" id="UP000178632"/>
    </source>
</evidence>
<dbReference type="CDD" id="cd05403">
    <property type="entry name" value="NT_KNTase_like"/>
    <property type="match status" value="1"/>
</dbReference>
<dbReference type="Proteomes" id="UP000178632">
    <property type="component" value="Unassembled WGS sequence"/>
</dbReference>
<sequence>MRLEHYPEKKLKKEILEIVGKYLDLKKYKVFIFGSRVSGRGSDRSDIDIGIEGPKEVPYEVTFDIKEDMERLPILYKIDVIDFTGAEKNFIEVASQHKEYIN</sequence>
<proteinExistence type="predicted"/>
<dbReference type="Pfam" id="PF18765">
    <property type="entry name" value="Polbeta"/>
    <property type="match status" value="1"/>
</dbReference>
<name>A0A1G2IQ64_9BACT</name>
<comment type="caution">
    <text evidence="2">The sequence shown here is derived from an EMBL/GenBank/DDBJ whole genome shotgun (WGS) entry which is preliminary data.</text>
</comment>
<protein>
    <recommendedName>
        <fullName evidence="1">Polymerase beta nucleotidyltransferase domain-containing protein</fullName>
    </recommendedName>
</protein>
<evidence type="ECO:0000313" key="2">
    <source>
        <dbReference type="EMBL" id="OGZ76687.1"/>
    </source>
</evidence>
<dbReference type="EMBL" id="MHPE01000028">
    <property type="protein sequence ID" value="OGZ76687.1"/>
    <property type="molecule type" value="Genomic_DNA"/>
</dbReference>
<dbReference type="InterPro" id="IPR041633">
    <property type="entry name" value="Polbeta"/>
</dbReference>
<dbReference type="InterPro" id="IPR043519">
    <property type="entry name" value="NT_sf"/>
</dbReference>
<dbReference type="AlphaFoldDB" id="A0A1G2IQ64"/>
<organism evidence="2 3">
    <name type="scientific">Candidatus Staskawiczbacteria bacterium RIFCSPLOWO2_12_FULL_37_15</name>
    <dbReference type="NCBI Taxonomy" id="1802218"/>
    <lineage>
        <taxon>Bacteria</taxon>
        <taxon>Candidatus Staskawicziibacteriota</taxon>
    </lineage>
</organism>